<evidence type="ECO:0000313" key="2">
    <source>
        <dbReference type="EMBL" id="KLU06456.1"/>
    </source>
</evidence>
<accession>A0A0J1BIT8</accession>
<keyword evidence="3" id="KW-1185">Reference proteome</keyword>
<dbReference type="EMBL" id="LECT01000015">
    <property type="protein sequence ID" value="KLU06456.1"/>
    <property type="molecule type" value="Genomic_DNA"/>
</dbReference>
<feature type="compositionally biased region" description="Polar residues" evidence="1">
    <location>
        <begin position="16"/>
        <end position="41"/>
    </location>
</feature>
<proteinExistence type="predicted"/>
<evidence type="ECO:0000256" key="1">
    <source>
        <dbReference type="SAM" id="MobiDB-lite"/>
    </source>
</evidence>
<organism evidence="2 3">
    <name type="scientific">Rhodopirellula islandica</name>
    <dbReference type="NCBI Taxonomy" id="595434"/>
    <lineage>
        <taxon>Bacteria</taxon>
        <taxon>Pseudomonadati</taxon>
        <taxon>Planctomycetota</taxon>
        <taxon>Planctomycetia</taxon>
        <taxon>Pirellulales</taxon>
        <taxon>Pirellulaceae</taxon>
        <taxon>Rhodopirellula</taxon>
    </lineage>
</organism>
<dbReference type="Proteomes" id="UP000036367">
    <property type="component" value="Unassembled WGS sequence"/>
</dbReference>
<name>A0A0J1BIT8_RHOIS</name>
<gene>
    <name evidence="2" type="ORF">RISK_001667</name>
</gene>
<protein>
    <submittedName>
        <fullName evidence="2">Uncharacterized protein</fullName>
    </submittedName>
</protein>
<dbReference type="AlphaFoldDB" id="A0A0J1BIT8"/>
<comment type="caution">
    <text evidence="2">The sequence shown here is derived from an EMBL/GenBank/DDBJ whole genome shotgun (WGS) entry which is preliminary data.</text>
</comment>
<sequence length="41" mass="4572">MDHPTADLKSLDRNRTPQTTAPVCHLKSSSGTQQHGNKTRR</sequence>
<dbReference type="STRING" id="595434.RISK_001667"/>
<feature type="region of interest" description="Disordered" evidence="1">
    <location>
        <begin position="1"/>
        <end position="41"/>
    </location>
</feature>
<reference evidence="2" key="1">
    <citation type="submission" date="2015-05" db="EMBL/GenBank/DDBJ databases">
        <title>Permanent draft genome of Rhodopirellula islandicus K833.</title>
        <authorList>
            <person name="Kizina J."/>
            <person name="Richter M."/>
            <person name="Glockner F.O."/>
            <person name="Harder J."/>
        </authorList>
    </citation>
    <scope>NUCLEOTIDE SEQUENCE [LARGE SCALE GENOMIC DNA]</scope>
    <source>
        <strain evidence="2">K833</strain>
    </source>
</reference>
<feature type="compositionally biased region" description="Basic and acidic residues" evidence="1">
    <location>
        <begin position="1"/>
        <end position="15"/>
    </location>
</feature>
<evidence type="ECO:0000313" key="3">
    <source>
        <dbReference type="Proteomes" id="UP000036367"/>
    </source>
</evidence>